<name>A0AAE3E1I9_9FIRM</name>
<dbReference type="RefSeq" id="WP_308457006.1">
    <property type="nucleotide sequence ID" value="NZ_JAJEQM010000018.1"/>
</dbReference>
<dbReference type="EMBL" id="JAJEQM010000018">
    <property type="protein sequence ID" value="MCC2211515.1"/>
    <property type="molecule type" value="Genomic_DNA"/>
</dbReference>
<dbReference type="InterPro" id="IPR036514">
    <property type="entry name" value="SGNH_hydro_sf"/>
</dbReference>
<keyword evidence="2" id="KW-1185">Reference proteome</keyword>
<dbReference type="PANTHER" id="PTHR30383">
    <property type="entry name" value="THIOESTERASE 1/PROTEASE 1/LYSOPHOSPHOLIPASE L1"/>
    <property type="match status" value="1"/>
</dbReference>
<protein>
    <submittedName>
        <fullName evidence="1">GDSL-type esterase/lipase family protein</fullName>
    </submittedName>
</protein>
<dbReference type="AlphaFoldDB" id="A0AAE3E1I9"/>
<dbReference type="Proteomes" id="UP001198242">
    <property type="component" value="Unassembled WGS sequence"/>
</dbReference>
<evidence type="ECO:0000313" key="2">
    <source>
        <dbReference type="Proteomes" id="UP001198242"/>
    </source>
</evidence>
<dbReference type="Gene3D" id="3.40.50.1110">
    <property type="entry name" value="SGNH hydrolase"/>
    <property type="match status" value="1"/>
</dbReference>
<comment type="caution">
    <text evidence="1">The sequence shown here is derived from an EMBL/GenBank/DDBJ whole genome shotgun (WGS) entry which is preliminary data.</text>
</comment>
<dbReference type="SUPFAM" id="SSF52266">
    <property type="entry name" value="SGNH hydrolase"/>
    <property type="match status" value="1"/>
</dbReference>
<dbReference type="Pfam" id="PF00657">
    <property type="entry name" value="Lipase_GDSL"/>
    <property type="match status" value="1"/>
</dbReference>
<gene>
    <name evidence="1" type="ORF">LKE05_12035</name>
</gene>
<proteinExistence type="predicted"/>
<dbReference type="InterPro" id="IPR051532">
    <property type="entry name" value="Ester_Hydrolysis_Enzymes"/>
</dbReference>
<dbReference type="PANTHER" id="PTHR30383:SF29">
    <property type="entry name" value="SGNH HYDROLASE-TYPE ESTERASE DOMAIN-CONTAINING PROTEIN"/>
    <property type="match status" value="1"/>
</dbReference>
<sequence>MKKILCFGDSNTWGHNPVDCSKLEKPWTVWLKDIVPEYEIVSDGVCGRATTHYLENEDKTNGLKDFRERYLSGENDFDLIIIMLGTNDVLNNIDFSNQKTADVLKIYVEECRTKFGKDKPKILLVSPILINDNCLTHPIFKDLYSEKSIEKSTHFSEYISKLADEEDTYFMNAANYAKASDIDGIHMVSEEHKKLANAFADKIKEILS</sequence>
<accession>A0AAE3E1I9</accession>
<reference evidence="1 2" key="1">
    <citation type="submission" date="2021-10" db="EMBL/GenBank/DDBJ databases">
        <title>Anaerobic single-cell dispensing facilitates the cultivation of human gut bacteria.</title>
        <authorList>
            <person name="Afrizal A."/>
        </authorList>
    </citation>
    <scope>NUCLEOTIDE SEQUENCE [LARGE SCALE GENOMIC DNA]</scope>
    <source>
        <strain evidence="1 2">CLA-AA-H232</strain>
    </source>
</reference>
<evidence type="ECO:0000313" key="1">
    <source>
        <dbReference type="EMBL" id="MCC2211515.1"/>
    </source>
</evidence>
<dbReference type="InterPro" id="IPR001087">
    <property type="entry name" value="GDSL"/>
</dbReference>
<organism evidence="1 2">
    <name type="scientific">Hominilimicola fabiformis</name>
    <dbReference type="NCBI Taxonomy" id="2885356"/>
    <lineage>
        <taxon>Bacteria</taxon>
        <taxon>Bacillati</taxon>
        <taxon>Bacillota</taxon>
        <taxon>Clostridia</taxon>
        <taxon>Eubacteriales</taxon>
        <taxon>Oscillospiraceae</taxon>
        <taxon>Hominilimicola</taxon>
    </lineage>
</organism>